<dbReference type="AlphaFoldDB" id="A0A250IL40"/>
<dbReference type="InterPro" id="IPR011447">
    <property type="entry name" value="DUF1552"/>
</dbReference>
<reference evidence="1 2" key="1">
    <citation type="submission" date="2017-06" db="EMBL/GenBank/DDBJ databases">
        <authorList>
            <person name="Kim H.J."/>
            <person name="Triplett B.A."/>
        </authorList>
    </citation>
    <scope>NUCLEOTIDE SEQUENCE [LARGE SCALE GENOMIC DNA]</scope>
    <source>
        <strain evidence="1 2">DSM 14713</strain>
    </source>
</reference>
<name>A0A250IL40_9BACT</name>
<keyword evidence="2" id="KW-1185">Reference proteome</keyword>
<gene>
    <name evidence="1" type="ORF">MEBOL_005450</name>
</gene>
<evidence type="ECO:0000313" key="1">
    <source>
        <dbReference type="EMBL" id="ATB31978.1"/>
    </source>
</evidence>
<proteinExistence type="predicted"/>
<sequence length="464" mass="48789">MMKRRTLLRGLGAGLFAPFMKEAFARAVTPSRLVLVLECNGIYPQAFLTTRARNALGAAAIGSRHLFSHVYPAKPLVLQGDALSSALCLGPLAASAGNSSLEQRSAVVLGLSSTIAGGGHSSGTGALSCAVHGAGATLDAVLAPRLKRNAPFDALRLGTSSARVSIVYETCSHGPRKPAGILVNPALAYDSTFGSLIGGAATGRDRGQLFDFARDDVKAALATFRGNSNERLKLERYLTSLESLRSREDVLRSMADQVRPLLPPPPAENPLLRDPSNPPDSLAWIEAQFQIATASLLGGLTHLVVLASGTSGFDVSYPSSIAGEARHNLQHGIDAGGNWNAIAAVTRRHVELVARLARTLEATPEVGASGSMLDHTAIVFMSDNGEQHHSTAREWPMLLVGGNALGLKTDGRTVVFPEEGKASNRQVSNLFNSLGHAFGDSSFDTFGQEGTARITPGPLSELYG</sequence>
<dbReference type="Pfam" id="PF07586">
    <property type="entry name" value="HXXSHH"/>
    <property type="match status" value="1"/>
</dbReference>
<organism evidence="1 2">
    <name type="scientific">Melittangium boletus DSM 14713</name>
    <dbReference type="NCBI Taxonomy" id="1294270"/>
    <lineage>
        <taxon>Bacteria</taxon>
        <taxon>Pseudomonadati</taxon>
        <taxon>Myxococcota</taxon>
        <taxon>Myxococcia</taxon>
        <taxon>Myxococcales</taxon>
        <taxon>Cystobacterineae</taxon>
        <taxon>Archangiaceae</taxon>
        <taxon>Melittangium</taxon>
    </lineage>
</organism>
<accession>A0A250IL40</accession>
<evidence type="ECO:0008006" key="3">
    <source>
        <dbReference type="Google" id="ProtNLM"/>
    </source>
</evidence>
<dbReference type="RefSeq" id="WP_095980235.1">
    <property type="nucleotide sequence ID" value="NZ_CP022163.1"/>
</dbReference>
<dbReference type="KEGG" id="mbd:MEBOL_005450"/>
<dbReference type="Proteomes" id="UP000217289">
    <property type="component" value="Chromosome"/>
</dbReference>
<protein>
    <recommendedName>
        <fullName evidence="3">DUF1552 domain-containing protein</fullName>
    </recommendedName>
</protein>
<dbReference type="OrthoDB" id="5377807at2"/>
<evidence type="ECO:0000313" key="2">
    <source>
        <dbReference type="Proteomes" id="UP000217289"/>
    </source>
</evidence>
<dbReference type="EMBL" id="CP022163">
    <property type="protein sequence ID" value="ATB31978.1"/>
    <property type="molecule type" value="Genomic_DNA"/>
</dbReference>